<protein>
    <submittedName>
        <fullName evidence="3">CHAT domain-containing protein</fullName>
    </submittedName>
</protein>
<reference evidence="3 4" key="1">
    <citation type="submission" date="2019-07" db="EMBL/GenBank/DDBJ databases">
        <title>Whole genome shotgun sequence of Knoellia locipacati NBRC 109775.</title>
        <authorList>
            <person name="Hosoyama A."/>
            <person name="Uohara A."/>
            <person name="Ohji S."/>
            <person name="Ichikawa N."/>
        </authorList>
    </citation>
    <scope>NUCLEOTIDE SEQUENCE [LARGE SCALE GENOMIC DNA]</scope>
    <source>
        <strain evidence="3 4">NBRC 109775</strain>
    </source>
</reference>
<dbReference type="InterPro" id="IPR011990">
    <property type="entry name" value="TPR-like_helical_dom_sf"/>
</dbReference>
<sequence length="885" mass="93317">MSSAAPSTSSSATTTSRAPARSSPPGSRSEEAPTTTLDTIRNLHQLGQAENSAGHYRRADAALSRALHTIDEVDSSGAESDEELAQLRARILITRAVSRLGIDGPEAALTMLAGVQDLAREHGVPLLEVLAHLQAGAIHVMSSNWIASLDELRHVGPHLDALVPRERCSALLNRGLAAVSLGELDEGRADLDEALALAVEHGLPAQEYKARHNLGCLAYLAGDIPGALTLMREASEMPVDITTARGLLDLGNVLLDAGLIDEAETVLERGLAAARRDRQPLERGDVQLDLARSALLRGDVGQARVRAGHAVRTFRALHADRRTEEVELFGAAVDLGVGRNLTRAARVAAKWATSSPVTPSERLATRIRIEVALDRHDHEAARTDLARLVTDQPQPLGARLHEHLLASRLASAEGDSARATGILEEAAAQLALEQGGVHSMEIRAGLAFHAARIRDADVASATDSGSLPHVFESVERWRAASHRAPPLRPPDDERTAALVARLRRLRQLGPDDDTPLSSIQREAVVLQDEITERLRAARGDRAEADVRAVGFEQTARTADERDATLVTFHEVRGTVVRLVLGGGCVSQSVLGPVRAIATATARLTSDVRAAAVARPSMAAFLARARESSLREVDTLLFRGVDLAGTVVVVPTVALASLPWRALPSLRDHPVVAAPSATAWVRRPVTAGRAPVVAALSGPGLPRAHEEVRAVAQAWGRHTGATSGTTTTGYAVSADVRSALSTASVVHLAAHGHHVDQSPLFSSLDMADGPVFAHELRAPLAAELVVLSACDVGRSRGRPGDEPLGLAAALLGLGAQCVVAATNPVHDEVAAAAMVDLHERLVGGTDVATALQQTAVAVPGGEAFCAYGSTWSRGELTNSSPPPRTR</sequence>
<dbReference type="SMART" id="SM00028">
    <property type="entry name" value="TPR"/>
    <property type="match status" value="3"/>
</dbReference>
<proteinExistence type="predicted"/>
<evidence type="ECO:0000259" key="2">
    <source>
        <dbReference type="Pfam" id="PF12770"/>
    </source>
</evidence>
<evidence type="ECO:0000256" key="1">
    <source>
        <dbReference type="SAM" id="MobiDB-lite"/>
    </source>
</evidence>
<dbReference type="Gene3D" id="1.25.40.10">
    <property type="entry name" value="Tetratricopeptide repeat domain"/>
    <property type="match status" value="1"/>
</dbReference>
<feature type="domain" description="CHAT" evidence="2">
    <location>
        <begin position="643"/>
        <end position="857"/>
    </location>
</feature>
<comment type="caution">
    <text evidence="3">The sequence shown here is derived from an EMBL/GenBank/DDBJ whole genome shotgun (WGS) entry which is preliminary data.</text>
</comment>
<dbReference type="OrthoDB" id="9761935at2"/>
<evidence type="ECO:0000313" key="4">
    <source>
        <dbReference type="Proteomes" id="UP000321793"/>
    </source>
</evidence>
<dbReference type="InterPro" id="IPR024983">
    <property type="entry name" value="CHAT_dom"/>
</dbReference>
<dbReference type="RefSeq" id="WP_147064001.1">
    <property type="nucleotide sequence ID" value="NZ_BAABDN010000001.1"/>
</dbReference>
<dbReference type="EMBL" id="BKBA01000007">
    <property type="protein sequence ID" value="GEQ13589.1"/>
    <property type="molecule type" value="Genomic_DNA"/>
</dbReference>
<dbReference type="InterPro" id="IPR019734">
    <property type="entry name" value="TPR_rpt"/>
</dbReference>
<evidence type="ECO:0000313" key="3">
    <source>
        <dbReference type="EMBL" id="GEQ13589.1"/>
    </source>
</evidence>
<dbReference type="Pfam" id="PF12770">
    <property type="entry name" value="CHAT"/>
    <property type="match status" value="1"/>
</dbReference>
<dbReference type="Proteomes" id="UP000321793">
    <property type="component" value="Unassembled WGS sequence"/>
</dbReference>
<gene>
    <name evidence="3" type="ORF">KLO01_16360</name>
</gene>
<feature type="region of interest" description="Disordered" evidence="1">
    <location>
        <begin position="1"/>
        <end position="36"/>
    </location>
</feature>
<feature type="compositionally biased region" description="Low complexity" evidence="1">
    <location>
        <begin position="1"/>
        <end position="27"/>
    </location>
</feature>
<accession>A0A512T073</accession>
<dbReference type="AlphaFoldDB" id="A0A512T073"/>
<organism evidence="3 4">
    <name type="scientific">Knoellia locipacati</name>
    <dbReference type="NCBI Taxonomy" id="882824"/>
    <lineage>
        <taxon>Bacteria</taxon>
        <taxon>Bacillati</taxon>
        <taxon>Actinomycetota</taxon>
        <taxon>Actinomycetes</taxon>
        <taxon>Micrococcales</taxon>
        <taxon>Intrasporangiaceae</taxon>
        <taxon>Knoellia</taxon>
    </lineage>
</organism>
<dbReference type="SUPFAM" id="SSF48452">
    <property type="entry name" value="TPR-like"/>
    <property type="match status" value="1"/>
</dbReference>
<keyword evidence="4" id="KW-1185">Reference proteome</keyword>
<name>A0A512T073_9MICO</name>